<evidence type="ECO:0000256" key="3">
    <source>
        <dbReference type="ARBA" id="ARBA00008321"/>
    </source>
</evidence>
<sequence>MDVNKLFRAQSLNNISHRQTQPWRKLLWIHQQYPDNYVDGSFLSQLKRNTNIQYYTLWTLVLDSTVVIVHLSTVAIFIILFLGIYNHNWSPVIITSASTVSTLAGYIMWDQLGPGDNHRESTIRSSILIVFTILALSPVFKSLTQSTSSDSIWALASWLCLANIYCHDYESGPQVKLKPILSTNLILSAALVLASRLPTSVSVFCFVLFSIQTFGLFPIFVRWVRFTSETGYWILFTFLLIASNLGLYNMAGTWALIVWTVIELCVTFIGPLWFIRLQKYKNEIQGPWDPAKPVIRSDPNC</sequence>
<name>A0A1E3PKT5_9ASCO</name>
<keyword evidence="9" id="KW-0328">Glycosyltransferase</keyword>
<dbReference type="STRING" id="857566.A0A1E3PKT5"/>
<keyword evidence="9" id="KW-0808">Transferase</keyword>
<evidence type="ECO:0000313" key="10">
    <source>
        <dbReference type="Proteomes" id="UP000095009"/>
    </source>
</evidence>
<evidence type="ECO:0000313" key="9">
    <source>
        <dbReference type="EMBL" id="ODQ66046.1"/>
    </source>
</evidence>
<keyword evidence="5 8" id="KW-0812">Transmembrane</keyword>
<dbReference type="GO" id="GO:0000506">
    <property type="term" value="C:glycosylphosphatidylinositol-N-acetylglucosaminyltransferase (GPI-GnT) complex"/>
    <property type="evidence" value="ECO:0007669"/>
    <property type="project" value="TreeGrafter"/>
</dbReference>
<dbReference type="PANTHER" id="PTHR12982:SF0">
    <property type="entry name" value="PHOSPHATIDYLINOSITOL N-ACETYLGLUCOSAMINYLTRANSFERASE SUBUNIT C"/>
    <property type="match status" value="1"/>
</dbReference>
<feature type="transmembrane region" description="Helical" evidence="8">
    <location>
        <begin position="121"/>
        <end position="140"/>
    </location>
</feature>
<evidence type="ECO:0000256" key="1">
    <source>
        <dbReference type="ARBA" id="ARBA00004141"/>
    </source>
</evidence>
<feature type="transmembrane region" description="Helical" evidence="8">
    <location>
        <begin position="231"/>
        <end position="248"/>
    </location>
</feature>
<accession>A0A1E3PKT5</accession>
<evidence type="ECO:0000256" key="8">
    <source>
        <dbReference type="SAM" id="Phobius"/>
    </source>
</evidence>
<comment type="subcellular location">
    <subcellularLocation>
        <location evidence="1">Membrane</location>
        <topology evidence="1">Multi-pass membrane protein</topology>
    </subcellularLocation>
</comment>
<dbReference type="UniPathway" id="UPA00196"/>
<dbReference type="OrthoDB" id="196709at2759"/>
<keyword evidence="4" id="KW-0337">GPI-anchor biosynthesis</keyword>
<keyword evidence="6 8" id="KW-1133">Transmembrane helix</keyword>
<feature type="transmembrane region" description="Helical" evidence="8">
    <location>
        <begin position="89"/>
        <end position="109"/>
    </location>
</feature>
<proteinExistence type="inferred from homology"/>
<dbReference type="Proteomes" id="UP000095009">
    <property type="component" value="Unassembled WGS sequence"/>
</dbReference>
<evidence type="ECO:0000256" key="7">
    <source>
        <dbReference type="ARBA" id="ARBA00023136"/>
    </source>
</evidence>
<dbReference type="Pfam" id="PF06432">
    <property type="entry name" value="GPI2"/>
    <property type="match status" value="1"/>
</dbReference>
<protein>
    <submittedName>
        <fullName evidence="9">Phosphatidylinositol N-acetylglucosaminyltransferase</fullName>
    </submittedName>
</protein>
<evidence type="ECO:0000256" key="6">
    <source>
        <dbReference type="ARBA" id="ARBA00022989"/>
    </source>
</evidence>
<keyword evidence="10" id="KW-1185">Reference proteome</keyword>
<comment type="similarity">
    <text evidence="3">Belongs to the PIGC family.</text>
</comment>
<feature type="transmembrane region" description="Helical" evidence="8">
    <location>
        <begin position="201"/>
        <end position="224"/>
    </location>
</feature>
<feature type="transmembrane region" description="Helical" evidence="8">
    <location>
        <begin position="254"/>
        <end position="275"/>
    </location>
</feature>
<dbReference type="PIRSF" id="PIRSF016104">
    <property type="entry name" value="GPI2"/>
    <property type="match status" value="1"/>
</dbReference>
<keyword evidence="7 8" id="KW-0472">Membrane</keyword>
<organism evidence="9 10">
    <name type="scientific">Nadsonia fulvescens var. elongata DSM 6958</name>
    <dbReference type="NCBI Taxonomy" id="857566"/>
    <lineage>
        <taxon>Eukaryota</taxon>
        <taxon>Fungi</taxon>
        <taxon>Dikarya</taxon>
        <taxon>Ascomycota</taxon>
        <taxon>Saccharomycotina</taxon>
        <taxon>Dipodascomycetes</taxon>
        <taxon>Dipodascales</taxon>
        <taxon>Dipodascales incertae sedis</taxon>
        <taxon>Nadsonia</taxon>
    </lineage>
</organism>
<gene>
    <name evidence="9" type="ORF">NADFUDRAFT_65867</name>
</gene>
<dbReference type="InterPro" id="IPR009450">
    <property type="entry name" value="Plno_GlcNAc_GPI2"/>
</dbReference>
<comment type="pathway">
    <text evidence="2">Glycolipid biosynthesis; glycosylphosphatidylinositol-anchor biosynthesis.</text>
</comment>
<evidence type="ECO:0000256" key="5">
    <source>
        <dbReference type="ARBA" id="ARBA00022692"/>
    </source>
</evidence>
<dbReference type="AlphaFoldDB" id="A0A1E3PKT5"/>
<dbReference type="GO" id="GO:0016757">
    <property type="term" value="F:glycosyltransferase activity"/>
    <property type="evidence" value="ECO:0007669"/>
    <property type="project" value="UniProtKB-KW"/>
</dbReference>
<evidence type="ECO:0000256" key="4">
    <source>
        <dbReference type="ARBA" id="ARBA00022502"/>
    </source>
</evidence>
<evidence type="ECO:0000256" key="2">
    <source>
        <dbReference type="ARBA" id="ARBA00004687"/>
    </source>
</evidence>
<dbReference type="GO" id="GO:0006506">
    <property type="term" value="P:GPI anchor biosynthetic process"/>
    <property type="evidence" value="ECO:0007669"/>
    <property type="project" value="UniProtKB-UniPathway"/>
</dbReference>
<dbReference type="PANTHER" id="PTHR12982">
    <property type="entry name" value="PHOSPHATIDYLINOSITOL GLYCAN, CLASS C"/>
    <property type="match status" value="1"/>
</dbReference>
<dbReference type="EMBL" id="KV454409">
    <property type="protein sequence ID" value="ODQ66046.1"/>
    <property type="molecule type" value="Genomic_DNA"/>
</dbReference>
<feature type="transmembrane region" description="Helical" evidence="8">
    <location>
        <begin position="55"/>
        <end position="83"/>
    </location>
</feature>
<reference evidence="9 10" key="1">
    <citation type="journal article" date="2016" name="Proc. Natl. Acad. Sci. U.S.A.">
        <title>Comparative genomics of biotechnologically important yeasts.</title>
        <authorList>
            <person name="Riley R."/>
            <person name="Haridas S."/>
            <person name="Wolfe K.H."/>
            <person name="Lopes M.R."/>
            <person name="Hittinger C.T."/>
            <person name="Goeker M."/>
            <person name="Salamov A.A."/>
            <person name="Wisecaver J.H."/>
            <person name="Long T.M."/>
            <person name="Calvey C.H."/>
            <person name="Aerts A.L."/>
            <person name="Barry K.W."/>
            <person name="Choi C."/>
            <person name="Clum A."/>
            <person name="Coughlan A.Y."/>
            <person name="Deshpande S."/>
            <person name="Douglass A.P."/>
            <person name="Hanson S.J."/>
            <person name="Klenk H.-P."/>
            <person name="LaButti K.M."/>
            <person name="Lapidus A."/>
            <person name="Lindquist E.A."/>
            <person name="Lipzen A.M."/>
            <person name="Meier-Kolthoff J.P."/>
            <person name="Ohm R.A."/>
            <person name="Otillar R.P."/>
            <person name="Pangilinan J.L."/>
            <person name="Peng Y."/>
            <person name="Rokas A."/>
            <person name="Rosa C.A."/>
            <person name="Scheuner C."/>
            <person name="Sibirny A.A."/>
            <person name="Slot J.C."/>
            <person name="Stielow J.B."/>
            <person name="Sun H."/>
            <person name="Kurtzman C.P."/>
            <person name="Blackwell M."/>
            <person name="Grigoriev I.V."/>
            <person name="Jeffries T.W."/>
        </authorList>
    </citation>
    <scope>NUCLEOTIDE SEQUENCE [LARGE SCALE GENOMIC DNA]</scope>
    <source>
        <strain evidence="9 10">DSM 6958</strain>
    </source>
</reference>